<name>A0A4P6JV69_KTERU</name>
<protein>
    <recommendedName>
        <fullName evidence="3">Nuclear transport factor 2 family protein</fullName>
    </recommendedName>
</protein>
<dbReference type="KEGG" id="kbs:EPA93_27710"/>
<gene>
    <name evidence="1" type="ORF">EPA93_27710</name>
</gene>
<dbReference type="OrthoDB" id="162502at2"/>
<dbReference type="EMBL" id="CP035758">
    <property type="protein sequence ID" value="QBD79558.1"/>
    <property type="molecule type" value="Genomic_DNA"/>
</dbReference>
<reference evidence="1 2" key="1">
    <citation type="submission" date="2019-01" db="EMBL/GenBank/DDBJ databases">
        <title>Ktedonosporobacter rubrisoli SCAWS-G2.</title>
        <authorList>
            <person name="Huang Y."/>
            <person name="Yan B."/>
        </authorList>
    </citation>
    <scope>NUCLEOTIDE SEQUENCE [LARGE SCALE GENOMIC DNA]</scope>
    <source>
        <strain evidence="1 2">SCAWS-G2</strain>
    </source>
</reference>
<dbReference type="SUPFAM" id="SSF54427">
    <property type="entry name" value="NTF2-like"/>
    <property type="match status" value="1"/>
</dbReference>
<organism evidence="1 2">
    <name type="scientific">Ktedonosporobacter rubrisoli</name>
    <dbReference type="NCBI Taxonomy" id="2509675"/>
    <lineage>
        <taxon>Bacteria</taxon>
        <taxon>Bacillati</taxon>
        <taxon>Chloroflexota</taxon>
        <taxon>Ktedonobacteria</taxon>
        <taxon>Ktedonobacterales</taxon>
        <taxon>Ktedonosporobacteraceae</taxon>
        <taxon>Ktedonosporobacter</taxon>
    </lineage>
</organism>
<dbReference type="InterPro" id="IPR032710">
    <property type="entry name" value="NTF2-like_dom_sf"/>
</dbReference>
<sequence length="170" mass="18382">MDRLETARTLVTALQSNDMETAARLLADSFKIDGLTPTPLDRGQFLAVQSELLDALPDFSYNFANERAEQDAITGTIRISGTNQKDLSLPLYDLESIPATGLAISLPEVPIKFSFQGERVTALTIEAVPGGGLGGLLQQIGAELPVQPRESTFSDPAYIELQKHIPPSDK</sequence>
<keyword evidence="2" id="KW-1185">Reference proteome</keyword>
<evidence type="ECO:0008006" key="3">
    <source>
        <dbReference type="Google" id="ProtNLM"/>
    </source>
</evidence>
<evidence type="ECO:0000313" key="1">
    <source>
        <dbReference type="EMBL" id="QBD79558.1"/>
    </source>
</evidence>
<dbReference type="Gene3D" id="3.10.450.50">
    <property type="match status" value="1"/>
</dbReference>
<proteinExistence type="predicted"/>
<dbReference type="RefSeq" id="WP_129890613.1">
    <property type="nucleotide sequence ID" value="NZ_CP035758.1"/>
</dbReference>
<accession>A0A4P6JV69</accession>
<dbReference type="AlphaFoldDB" id="A0A4P6JV69"/>
<dbReference type="Proteomes" id="UP000290365">
    <property type="component" value="Chromosome"/>
</dbReference>
<evidence type="ECO:0000313" key="2">
    <source>
        <dbReference type="Proteomes" id="UP000290365"/>
    </source>
</evidence>